<evidence type="ECO:0000256" key="5">
    <source>
        <dbReference type="ARBA" id="ARBA00023002"/>
    </source>
</evidence>
<evidence type="ECO:0000256" key="1">
    <source>
        <dbReference type="ARBA" id="ARBA00004196"/>
    </source>
</evidence>
<dbReference type="EMBL" id="JACCHS010000019">
    <property type="protein sequence ID" value="NYT46599.1"/>
    <property type="molecule type" value="Genomic_DNA"/>
</dbReference>
<gene>
    <name evidence="10" type="ORF">H0A75_01820</name>
</gene>
<evidence type="ECO:0000256" key="4">
    <source>
        <dbReference type="ARBA" id="ARBA00022729"/>
    </source>
</evidence>
<keyword evidence="2 7" id="KW-0349">Heme</keyword>
<dbReference type="SUPFAM" id="SSF46626">
    <property type="entry name" value="Cytochrome c"/>
    <property type="match status" value="1"/>
</dbReference>
<keyword evidence="3 7" id="KW-0479">Metal-binding</keyword>
<name>A0A7Z0SDA7_9GAMM</name>
<feature type="chain" id="PRO_5031034017" evidence="8">
    <location>
        <begin position="25"/>
        <end position="225"/>
    </location>
</feature>
<dbReference type="Pfam" id="PF03150">
    <property type="entry name" value="CCP_MauG"/>
    <property type="match status" value="1"/>
</dbReference>
<evidence type="ECO:0000256" key="8">
    <source>
        <dbReference type="SAM" id="SignalP"/>
    </source>
</evidence>
<keyword evidence="10" id="KW-0575">Peroxidase</keyword>
<feature type="signal peptide" evidence="8">
    <location>
        <begin position="1"/>
        <end position="24"/>
    </location>
</feature>
<dbReference type="PANTHER" id="PTHR30600">
    <property type="entry name" value="CYTOCHROME C PEROXIDASE-RELATED"/>
    <property type="match status" value="1"/>
</dbReference>
<dbReference type="Proteomes" id="UP000537890">
    <property type="component" value="Unassembled WGS sequence"/>
</dbReference>
<dbReference type="GO" id="GO:0046872">
    <property type="term" value="F:metal ion binding"/>
    <property type="evidence" value="ECO:0007669"/>
    <property type="project" value="UniProtKB-KW"/>
</dbReference>
<dbReference type="GO" id="GO:0030313">
    <property type="term" value="C:cell envelope"/>
    <property type="evidence" value="ECO:0007669"/>
    <property type="project" value="UniProtKB-SubCell"/>
</dbReference>
<proteinExistence type="predicted"/>
<dbReference type="AlphaFoldDB" id="A0A7Z0SDA7"/>
<dbReference type="GO" id="GO:0009055">
    <property type="term" value="F:electron transfer activity"/>
    <property type="evidence" value="ECO:0007669"/>
    <property type="project" value="InterPro"/>
</dbReference>
<evidence type="ECO:0000256" key="7">
    <source>
        <dbReference type="PROSITE-ProRule" id="PRU00433"/>
    </source>
</evidence>
<dbReference type="InterPro" id="IPR009056">
    <property type="entry name" value="Cyt_c-like_dom"/>
</dbReference>
<protein>
    <submittedName>
        <fullName evidence="10">Cytochrome-c peroxidase</fullName>
    </submittedName>
</protein>
<sequence>MPHKRFVFILAITSLFNISQTIHAEPTPLSTLEEKKLTLEQQLGKQLFFDTNLSSPPGQSCASCHDIKTSLTDVIQNSPVSLGAVTGRTGTRNTPSAAYSAFAPGFHFDAEEELYIGGQFLDGRAANLKEQAKAPFLNPDEMNSPDEQSVINKIKTARYASLFKQVFGEQILNDSKKASPKKVARTSFENTASFNRFSSKYDYFLAGRVALPKPENKRTRLFLGR</sequence>
<dbReference type="PROSITE" id="PS51007">
    <property type="entry name" value="CYTC"/>
    <property type="match status" value="1"/>
</dbReference>
<evidence type="ECO:0000256" key="6">
    <source>
        <dbReference type="ARBA" id="ARBA00023004"/>
    </source>
</evidence>
<accession>A0A7Z0SDA7</accession>
<dbReference type="GO" id="GO:0004130">
    <property type="term" value="F:cytochrome-c peroxidase activity"/>
    <property type="evidence" value="ECO:0007669"/>
    <property type="project" value="TreeGrafter"/>
</dbReference>
<keyword evidence="6 7" id="KW-0408">Iron</keyword>
<organism evidence="10 11">
    <name type="scientific">Candidatus Methanofishera endochildressiae</name>
    <dbReference type="NCBI Taxonomy" id="2738884"/>
    <lineage>
        <taxon>Bacteria</taxon>
        <taxon>Pseudomonadati</taxon>
        <taxon>Pseudomonadota</taxon>
        <taxon>Gammaproteobacteria</taxon>
        <taxon>Candidatus Methanofishera</taxon>
    </lineage>
</organism>
<evidence type="ECO:0000256" key="3">
    <source>
        <dbReference type="ARBA" id="ARBA00022723"/>
    </source>
</evidence>
<comment type="caution">
    <text evidence="10">The sequence shown here is derived from an EMBL/GenBank/DDBJ whole genome shotgun (WGS) entry which is preliminary data.</text>
</comment>
<keyword evidence="4 8" id="KW-0732">Signal</keyword>
<evidence type="ECO:0000313" key="11">
    <source>
        <dbReference type="Proteomes" id="UP000537890"/>
    </source>
</evidence>
<evidence type="ECO:0000259" key="9">
    <source>
        <dbReference type="PROSITE" id="PS51007"/>
    </source>
</evidence>
<comment type="subcellular location">
    <subcellularLocation>
        <location evidence="1">Cell envelope</location>
    </subcellularLocation>
</comment>
<dbReference type="InterPro" id="IPR036909">
    <property type="entry name" value="Cyt_c-like_dom_sf"/>
</dbReference>
<dbReference type="GO" id="GO:0020037">
    <property type="term" value="F:heme binding"/>
    <property type="evidence" value="ECO:0007669"/>
    <property type="project" value="InterPro"/>
</dbReference>
<reference evidence="10 11" key="1">
    <citation type="submission" date="2020-05" db="EMBL/GenBank/DDBJ databases">
        <title>Horizontal transmission and recombination maintain forever young bacterial symbiont genomes.</title>
        <authorList>
            <person name="Russell S.L."/>
            <person name="Pepper-Tunick E."/>
            <person name="Svedberg J."/>
            <person name="Byrne A."/>
            <person name="Ruelas Castillo J."/>
            <person name="Vollmers C."/>
            <person name="Beinart R.A."/>
            <person name="Corbett-Detig R."/>
        </authorList>
    </citation>
    <scope>NUCLEOTIDE SEQUENCE [LARGE SCALE GENOMIC DNA]</scope>
    <source>
        <strain evidence="10">4727-3</strain>
    </source>
</reference>
<evidence type="ECO:0000256" key="2">
    <source>
        <dbReference type="ARBA" id="ARBA00022617"/>
    </source>
</evidence>
<dbReference type="InterPro" id="IPR004852">
    <property type="entry name" value="Di-haem_cyt_c_peroxidsae"/>
</dbReference>
<dbReference type="Gene3D" id="1.10.760.10">
    <property type="entry name" value="Cytochrome c-like domain"/>
    <property type="match status" value="1"/>
</dbReference>
<evidence type="ECO:0000313" key="10">
    <source>
        <dbReference type="EMBL" id="NYT46599.1"/>
    </source>
</evidence>
<feature type="domain" description="Cytochrome c" evidence="9">
    <location>
        <begin position="39"/>
        <end position="158"/>
    </location>
</feature>
<keyword evidence="5" id="KW-0560">Oxidoreductase</keyword>
<dbReference type="InterPro" id="IPR051395">
    <property type="entry name" value="Cytochrome_c_Peroxidase/MauG"/>
</dbReference>
<dbReference type="PANTHER" id="PTHR30600:SF10">
    <property type="entry name" value="BLL6722 PROTEIN"/>
    <property type="match status" value="1"/>
</dbReference>